<dbReference type="Proteomes" id="UP000243459">
    <property type="component" value="Chromosome 1"/>
</dbReference>
<dbReference type="GO" id="GO:0043328">
    <property type="term" value="P:protein transport to vacuole involved in ubiquitin-dependent protein catabolic process via the multivesicular body sorting pathway"/>
    <property type="evidence" value="ECO:0007669"/>
    <property type="project" value="TreeGrafter"/>
</dbReference>
<reference evidence="4" key="1">
    <citation type="journal article" date="2017" name="Nat. Commun.">
        <title>The asparagus genome sheds light on the origin and evolution of a young Y chromosome.</title>
        <authorList>
            <person name="Harkess A."/>
            <person name="Zhou J."/>
            <person name="Xu C."/>
            <person name="Bowers J.E."/>
            <person name="Van der Hulst R."/>
            <person name="Ayyampalayam S."/>
            <person name="Mercati F."/>
            <person name="Riccardi P."/>
            <person name="McKain M.R."/>
            <person name="Kakrana A."/>
            <person name="Tang H."/>
            <person name="Ray J."/>
            <person name="Groenendijk J."/>
            <person name="Arikit S."/>
            <person name="Mathioni S.M."/>
            <person name="Nakano M."/>
            <person name="Shan H."/>
            <person name="Telgmann-Rauber A."/>
            <person name="Kanno A."/>
            <person name="Yue Z."/>
            <person name="Chen H."/>
            <person name="Li W."/>
            <person name="Chen Y."/>
            <person name="Xu X."/>
            <person name="Zhang Y."/>
            <person name="Luo S."/>
            <person name="Chen H."/>
            <person name="Gao J."/>
            <person name="Mao Z."/>
            <person name="Pires J.C."/>
            <person name="Luo M."/>
            <person name="Kudrna D."/>
            <person name="Wing R.A."/>
            <person name="Meyers B.C."/>
            <person name="Yi K."/>
            <person name="Kong H."/>
            <person name="Lavrijsen P."/>
            <person name="Sunseri F."/>
            <person name="Falavigna A."/>
            <person name="Ye Y."/>
            <person name="Leebens-Mack J.H."/>
            <person name="Chen G."/>
        </authorList>
    </citation>
    <scope>NUCLEOTIDE SEQUENCE [LARGE SCALE GENOMIC DNA]</scope>
    <source>
        <strain evidence="4">cv. DH0086</strain>
    </source>
</reference>
<proteinExistence type="predicted"/>
<protein>
    <recommendedName>
        <fullName evidence="2">BRO1 domain-containing protein</fullName>
    </recommendedName>
</protein>
<sequence length="336" mass="37219">MLAVHEKKTTATDIYRPSETTSPSTTPSGDPNPPKTNLERSAISDLSSRPPPPATADLCCDQLHSYFKALTLIEPWFHRSLVPLLHVVCLYYEEAYAALNSAPLNQHFDRTWISHVQSKSAQFYAESCYRYALELLSKDEIAEEIARLKIGLGALSDAKKSSKGVAAPLLDSVSKPESDMNPSLGKPVPRAEVLDASKERMFSGNVPDTSAKALSRYTEMVDDIIRTQAEKLQQGSEIRYTEMVDDIIRTQAEKLQQGSEITRVKLKEMDLPDSILALEGNITLPMDLKEDVEIESALPSLARPIMSLDSHEDAIVGALKQSLVKYSFIELNAAFH</sequence>
<feature type="compositionally biased region" description="Basic and acidic residues" evidence="1">
    <location>
        <begin position="1"/>
        <end position="10"/>
    </location>
</feature>
<organism evidence="3 4">
    <name type="scientific">Asparagus officinalis</name>
    <name type="common">Garden asparagus</name>
    <dbReference type="NCBI Taxonomy" id="4686"/>
    <lineage>
        <taxon>Eukaryota</taxon>
        <taxon>Viridiplantae</taxon>
        <taxon>Streptophyta</taxon>
        <taxon>Embryophyta</taxon>
        <taxon>Tracheophyta</taxon>
        <taxon>Spermatophyta</taxon>
        <taxon>Magnoliopsida</taxon>
        <taxon>Liliopsida</taxon>
        <taxon>Asparagales</taxon>
        <taxon>Asparagaceae</taxon>
        <taxon>Asparagoideae</taxon>
        <taxon>Asparagus</taxon>
    </lineage>
</organism>
<dbReference type="EMBL" id="CM007381">
    <property type="protein sequence ID" value="ONK79933.1"/>
    <property type="molecule type" value="Genomic_DNA"/>
</dbReference>
<dbReference type="PANTHER" id="PTHR23030">
    <property type="entry name" value="PCD6 INTERACTING PROTEIN-RELATED"/>
    <property type="match status" value="1"/>
</dbReference>
<feature type="compositionally biased region" description="Low complexity" evidence="1">
    <location>
        <begin position="17"/>
        <end position="29"/>
    </location>
</feature>
<gene>
    <name evidence="3" type="ORF">A4U43_C01F11980</name>
</gene>
<dbReference type="InterPro" id="IPR038499">
    <property type="entry name" value="BRO1_sf"/>
</dbReference>
<dbReference type="AlphaFoldDB" id="A0A5P1FQD3"/>
<dbReference type="GO" id="GO:0005768">
    <property type="term" value="C:endosome"/>
    <property type="evidence" value="ECO:0007669"/>
    <property type="project" value="TreeGrafter"/>
</dbReference>
<dbReference type="PANTHER" id="PTHR23030:SF30">
    <property type="entry name" value="TYROSINE-PROTEIN PHOSPHATASE NON-RECEPTOR TYPE 23"/>
    <property type="match status" value="1"/>
</dbReference>
<evidence type="ECO:0000313" key="4">
    <source>
        <dbReference type="Proteomes" id="UP000243459"/>
    </source>
</evidence>
<name>A0A5P1FQD3_ASPOF</name>
<dbReference type="Gramene" id="ONK79933">
    <property type="protein sequence ID" value="ONK79933"/>
    <property type="gene ID" value="A4U43_C01F11980"/>
</dbReference>
<dbReference type="InterPro" id="IPR004328">
    <property type="entry name" value="BRO1_dom"/>
</dbReference>
<evidence type="ECO:0000313" key="3">
    <source>
        <dbReference type="EMBL" id="ONK79933.1"/>
    </source>
</evidence>
<dbReference type="Pfam" id="PF03097">
    <property type="entry name" value="BRO1"/>
    <property type="match status" value="1"/>
</dbReference>
<keyword evidence="4" id="KW-1185">Reference proteome</keyword>
<feature type="domain" description="BRO1" evidence="2">
    <location>
        <begin position="88"/>
        <end position="164"/>
    </location>
</feature>
<evidence type="ECO:0000256" key="1">
    <source>
        <dbReference type="SAM" id="MobiDB-lite"/>
    </source>
</evidence>
<dbReference type="Gene3D" id="1.25.40.280">
    <property type="entry name" value="alix/aip1 like domains"/>
    <property type="match status" value="1"/>
</dbReference>
<accession>A0A5P1FQD3</accession>
<evidence type="ECO:0000259" key="2">
    <source>
        <dbReference type="Pfam" id="PF03097"/>
    </source>
</evidence>
<feature type="region of interest" description="Disordered" evidence="1">
    <location>
        <begin position="1"/>
        <end position="52"/>
    </location>
</feature>